<protein>
    <submittedName>
        <fullName evidence="1">Uncharacterized protein</fullName>
    </submittedName>
</protein>
<gene>
    <name evidence="1" type="ORF">Daura_20130</name>
</gene>
<dbReference type="KEGG" id="daur:Daura_20130"/>
<organism evidence="1 2">
    <name type="scientific">Dactylosporangium aurantiacum</name>
    <dbReference type="NCBI Taxonomy" id="35754"/>
    <lineage>
        <taxon>Bacteria</taxon>
        <taxon>Bacillati</taxon>
        <taxon>Actinomycetota</taxon>
        <taxon>Actinomycetes</taxon>
        <taxon>Micromonosporales</taxon>
        <taxon>Micromonosporaceae</taxon>
        <taxon>Dactylosporangium</taxon>
    </lineage>
</organism>
<accession>A0A9Q9ISP1</accession>
<name>A0A9Q9ISP1_9ACTN</name>
<evidence type="ECO:0000313" key="2">
    <source>
        <dbReference type="Proteomes" id="UP001058003"/>
    </source>
</evidence>
<dbReference type="Proteomes" id="UP001058003">
    <property type="component" value="Chromosome"/>
</dbReference>
<proteinExistence type="predicted"/>
<dbReference type="EMBL" id="CP073767">
    <property type="protein sequence ID" value="UWZ58273.1"/>
    <property type="molecule type" value="Genomic_DNA"/>
</dbReference>
<evidence type="ECO:0000313" key="1">
    <source>
        <dbReference type="EMBL" id="UWZ58273.1"/>
    </source>
</evidence>
<reference evidence="1" key="1">
    <citation type="submission" date="2021-04" db="EMBL/GenBank/DDBJ databases">
        <title>Dactylosporangium aurantiacum NRRL B-8018 full assembly.</title>
        <authorList>
            <person name="Hartkoorn R.C."/>
            <person name="Beaudoing E."/>
            <person name="Hot D."/>
        </authorList>
    </citation>
    <scope>NUCLEOTIDE SEQUENCE</scope>
    <source>
        <strain evidence="1">NRRL B-8018</strain>
    </source>
</reference>
<keyword evidence="2" id="KW-1185">Reference proteome</keyword>
<dbReference type="AlphaFoldDB" id="A0A9Q9ISP1"/>
<dbReference type="RefSeq" id="WP_033361726.1">
    <property type="nucleotide sequence ID" value="NZ_CP073767.1"/>
</dbReference>
<sequence>MDLDDLSGTTPLQQIAGRVSRQLHDRGILAPSWLVQIIVEQHLTGAHPAAALEMDALDAATAQDLASAIADSVVASVSGPAAAGSPAALDLDDAGRLLMTLGVTTHCALLNAGRLQPALAAVLGRVASCMMMIGSAAQDAHRAGDATLLLPPDTVELAHQAVAGTLAELLAGRWTVVGDEDARTAVLVLLQDGLSRLRTS</sequence>